<name>A0AAD9JKG7_RIDPI</name>
<evidence type="ECO:0000313" key="2">
    <source>
        <dbReference type="Proteomes" id="UP001209878"/>
    </source>
</evidence>
<comment type="caution">
    <text evidence="1">The sequence shown here is derived from an EMBL/GenBank/DDBJ whole genome shotgun (WGS) entry which is preliminary data.</text>
</comment>
<dbReference type="Proteomes" id="UP001209878">
    <property type="component" value="Unassembled WGS sequence"/>
</dbReference>
<sequence length="40" mass="4584">MMHSMPSVSTHTLIHIHNASNLFKLPSKWCILKCVLTYSL</sequence>
<dbReference type="AlphaFoldDB" id="A0AAD9JKG7"/>
<proteinExistence type="predicted"/>
<dbReference type="EMBL" id="JAODUO010002213">
    <property type="protein sequence ID" value="KAK2154130.1"/>
    <property type="molecule type" value="Genomic_DNA"/>
</dbReference>
<accession>A0AAD9JKG7</accession>
<gene>
    <name evidence="1" type="ORF">NP493_2216g00008</name>
</gene>
<evidence type="ECO:0000313" key="1">
    <source>
        <dbReference type="EMBL" id="KAK2154130.1"/>
    </source>
</evidence>
<protein>
    <submittedName>
        <fullName evidence="1">Uncharacterized protein</fullName>
    </submittedName>
</protein>
<reference evidence="1" key="1">
    <citation type="journal article" date="2023" name="Mol. Biol. Evol.">
        <title>Third-Generation Sequencing Reveals the Adaptive Role of the Epigenome in Three Deep-Sea Polychaetes.</title>
        <authorList>
            <person name="Perez M."/>
            <person name="Aroh O."/>
            <person name="Sun Y."/>
            <person name="Lan Y."/>
            <person name="Juniper S.K."/>
            <person name="Young C.R."/>
            <person name="Angers B."/>
            <person name="Qian P.Y."/>
        </authorList>
    </citation>
    <scope>NUCLEOTIDE SEQUENCE</scope>
    <source>
        <strain evidence="1">R07B-5</strain>
    </source>
</reference>
<organism evidence="1 2">
    <name type="scientific">Ridgeia piscesae</name>
    <name type="common">Tubeworm</name>
    <dbReference type="NCBI Taxonomy" id="27915"/>
    <lineage>
        <taxon>Eukaryota</taxon>
        <taxon>Metazoa</taxon>
        <taxon>Spiralia</taxon>
        <taxon>Lophotrochozoa</taxon>
        <taxon>Annelida</taxon>
        <taxon>Polychaeta</taxon>
        <taxon>Sedentaria</taxon>
        <taxon>Canalipalpata</taxon>
        <taxon>Sabellida</taxon>
        <taxon>Siboglinidae</taxon>
        <taxon>Ridgeia</taxon>
    </lineage>
</organism>
<keyword evidence="2" id="KW-1185">Reference proteome</keyword>